<accession>A0AAV4D0B8</accession>
<comment type="caution">
    <text evidence="2">The sequence shown here is derived from an EMBL/GenBank/DDBJ whole genome shotgun (WGS) entry which is preliminary data.</text>
</comment>
<reference evidence="2 3" key="1">
    <citation type="journal article" date="2021" name="Elife">
        <title>Chloroplast acquisition without the gene transfer in kleptoplastic sea slugs, Plakobranchus ocellatus.</title>
        <authorList>
            <person name="Maeda T."/>
            <person name="Takahashi S."/>
            <person name="Yoshida T."/>
            <person name="Shimamura S."/>
            <person name="Takaki Y."/>
            <person name="Nagai Y."/>
            <person name="Toyoda A."/>
            <person name="Suzuki Y."/>
            <person name="Arimoto A."/>
            <person name="Ishii H."/>
            <person name="Satoh N."/>
            <person name="Nishiyama T."/>
            <person name="Hasebe M."/>
            <person name="Maruyama T."/>
            <person name="Minagawa J."/>
            <person name="Obokata J."/>
            <person name="Shigenobu S."/>
        </authorList>
    </citation>
    <scope>NUCLEOTIDE SEQUENCE [LARGE SCALE GENOMIC DNA]</scope>
</reference>
<feature type="region of interest" description="Disordered" evidence="1">
    <location>
        <begin position="1"/>
        <end position="30"/>
    </location>
</feature>
<dbReference type="AlphaFoldDB" id="A0AAV4D0B8"/>
<dbReference type="EMBL" id="BLXT01007282">
    <property type="protein sequence ID" value="GFO37633.1"/>
    <property type="molecule type" value="Genomic_DNA"/>
</dbReference>
<evidence type="ECO:0000256" key="1">
    <source>
        <dbReference type="SAM" id="MobiDB-lite"/>
    </source>
</evidence>
<evidence type="ECO:0000313" key="3">
    <source>
        <dbReference type="Proteomes" id="UP000735302"/>
    </source>
</evidence>
<proteinExistence type="predicted"/>
<feature type="compositionally biased region" description="Polar residues" evidence="1">
    <location>
        <begin position="17"/>
        <end position="26"/>
    </location>
</feature>
<sequence length="229" mass="24879">MTRACLQQGDLRLSGPLSGQGTSIGTQPRDGKVSADLRVILIFTVSRTSLMKTDIEVNAHYIHALRYRTVKILAPNFDHNTLAKELHYGSTIPFLELGSFTGSTTPFLELAVGFGPLTYPQGDLRLLGPPSGQCASGGTRTHDRKVPTDVRPLYNKVISGFQALFQARARTHDSRVPSDLRADSLSTVPPTPLFGSSSDHSLRDRLRLKPVKDVSSLTVVPPDSLTTVC</sequence>
<organism evidence="2 3">
    <name type="scientific">Plakobranchus ocellatus</name>
    <dbReference type="NCBI Taxonomy" id="259542"/>
    <lineage>
        <taxon>Eukaryota</taxon>
        <taxon>Metazoa</taxon>
        <taxon>Spiralia</taxon>
        <taxon>Lophotrochozoa</taxon>
        <taxon>Mollusca</taxon>
        <taxon>Gastropoda</taxon>
        <taxon>Heterobranchia</taxon>
        <taxon>Euthyneura</taxon>
        <taxon>Panpulmonata</taxon>
        <taxon>Sacoglossa</taxon>
        <taxon>Placobranchoidea</taxon>
        <taxon>Plakobranchidae</taxon>
        <taxon>Plakobranchus</taxon>
    </lineage>
</organism>
<feature type="region of interest" description="Disordered" evidence="1">
    <location>
        <begin position="175"/>
        <end position="200"/>
    </location>
</feature>
<name>A0AAV4D0B8_9GAST</name>
<protein>
    <submittedName>
        <fullName evidence="2">Uncharacterized protein</fullName>
    </submittedName>
</protein>
<evidence type="ECO:0000313" key="2">
    <source>
        <dbReference type="EMBL" id="GFO37633.1"/>
    </source>
</evidence>
<dbReference type="Proteomes" id="UP000735302">
    <property type="component" value="Unassembled WGS sequence"/>
</dbReference>
<keyword evidence="3" id="KW-1185">Reference proteome</keyword>
<gene>
    <name evidence="2" type="ORF">PoB_006413800</name>
</gene>